<evidence type="ECO:0000256" key="1">
    <source>
        <dbReference type="ARBA" id="ARBA00022723"/>
    </source>
</evidence>
<keyword evidence="2" id="KW-0560">Oxidoreductase</keyword>
<keyword evidence="1" id="KW-0479">Metal-binding</keyword>
<evidence type="ECO:0000256" key="4">
    <source>
        <dbReference type="ARBA" id="ARBA00023014"/>
    </source>
</evidence>
<name>A0ABM8VS36_9BACL</name>
<dbReference type="Pfam" id="PF12831">
    <property type="entry name" value="FAD_oxidored"/>
    <property type="match status" value="1"/>
</dbReference>
<evidence type="ECO:0000256" key="2">
    <source>
        <dbReference type="ARBA" id="ARBA00023002"/>
    </source>
</evidence>
<dbReference type="PANTHER" id="PTHR43498">
    <property type="entry name" value="FERREDOXIN:COB-COM HETERODISULFIDE REDUCTASE SUBUNIT A"/>
    <property type="match status" value="1"/>
</dbReference>
<keyword evidence="3" id="KW-0408">Iron</keyword>
<dbReference type="Proteomes" id="UP000730618">
    <property type="component" value="Unassembled WGS sequence"/>
</dbReference>
<proteinExistence type="predicted"/>
<accession>A0ABM8VS36</accession>
<sequence length="639" mass="71478">MLGRRNGMKNRWWMMLIAGLAAVGLSSLGTVYGMTARDSDGSFLLRNPLNRNVDVVIIGTELEGMHLARRAKQEGLGVLILEPKQRLGGQLIQGEMQYLDGVYNEKGESIVQGGMKELFEQYEAGNIRKKTQFASYFHRLIHGIPIEKGIALDGVAETDGTVRSIRYTKDGKSHEVHPTYVVDNSDDAALLRKLFLEPLPGLGALYRGERKVGDSAAAAPQPEFMSATYMMRFKNVDWQRLYSHFWKLDKMERASLYGPDTYVDGNIAYGFPPIVGRYRLSNPQMLNLRGLNIVNQGDGEVLINALQVYGVDPSKPETIERGKQAARDEMPGILEHLRQHLTGFERAELNGEAQELYIREFYHYPAAYVLQATDLMSGRMFWDNVSIGGYFMDIQGSPSNREGLAVGKPDQYGMPLRSYLAKGYNNVVMAGKLVGSSVVAYGSTRIQANGVLAAESIGVLMGRMNGRSLTSVTEREMADFHGYMDKKYRIRIAPKEAKNKIAHLNEQEKEELNAGKLTLLGGNVVAKHLPFMKVHVGGTALRYTGGLKPLVIEGQPWAPLLETFHLLGAVQVRYDVDTKQIRYAYKEAPQTEHSAQVPVHVLNNFALIGLEDAAKLLEYRLLWDPERVEARLERQQLEP</sequence>
<dbReference type="PANTHER" id="PTHR43498:SF1">
    <property type="entry name" value="COB--COM HETERODISULFIDE REDUCTASE IRON-SULFUR SUBUNIT A"/>
    <property type="match status" value="1"/>
</dbReference>
<dbReference type="InterPro" id="IPR039650">
    <property type="entry name" value="HdrA-like"/>
</dbReference>
<dbReference type="EMBL" id="CAJVCE010000028">
    <property type="protein sequence ID" value="CAG7656136.1"/>
    <property type="molecule type" value="Genomic_DNA"/>
</dbReference>
<evidence type="ECO:0000313" key="6">
    <source>
        <dbReference type="Proteomes" id="UP000730618"/>
    </source>
</evidence>
<evidence type="ECO:0000256" key="3">
    <source>
        <dbReference type="ARBA" id="ARBA00023004"/>
    </source>
</evidence>
<organism evidence="5 6">
    <name type="scientific">Paenibacillus allorhizosphaerae</name>
    <dbReference type="NCBI Taxonomy" id="2849866"/>
    <lineage>
        <taxon>Bacteria</taxon>
        <taxon>Bacillati</taxon>
        <taxon>Bacillota</taxon>
        <taxon>Bacilli</taxon>
        <taxon>Bacillales</taxon>
        <taxon>Paenibacillaceae</taxon>
        <taxon>Paenibacillus</taxon>
    </lineage>
</organism>
<keyword evidence="4" id="KW-0411">Iron-sulfur</keyword>
<comment type="caution">
    <text evidence="5">The sequence shown here is derived from an EMBL/GenBank/DDBJ whole genome shotgun (WGS) entry which is preliminary data.</text>
</comment>
<keyword evidence="6" id="KW-1185">Reference proteome</keyword>
<reference evidence="5 6" key="1">
    <citation type="submission" date="2021-06" db="EMBL/GenBank/DDBJ databases">
        <authorList>
            <person name="Criscuolo A."/>
        </authorList>
    </citation>
    <scope>NUCLEOTIDE SEQUENCE [LARGE SCALE GENOMIC DNA]</scope>
    <source>
        <strain evidence="6">CIP 111802</strain>
    </source>
</reference>
<evidence type="ECO:0008006" key="7">
    <source>
        <dbReference type="Google" id="ProtNLM"/>
    </source>
</evidence>
<protein>
    <recommendedName>
        <fullName evidence="7">FAD-dependent oxidoreductase</fullName>
    </recommendedName>
</protein>
<gene>
    <name evidence="5" type="ORF">PAECIP111802_06311</name>
</gene>
<evidence type="ECO:0000313" key="5">
    <source>
        <dbReference type="EMBL" id="CAG7656136.1"/>
    </source>
</evidence>